<comment type="caution">
    <text evidence="2">The sequence shown here is derived from an EMBL/GenBank/DDBJ whole genome shotgun (WGS) entry which is preliminary data.</text>
</comment>
<keyword evidence="1" id="KW-1133">Transmembrane helix</keyword>
<keyword evidence="1" id="KW-0812">Transmembrane</keyword>
<dbReference type="Proteomes" id="UP001165092">
    <property type="component" value="Unassembled WGS sequence"/>
</dbReference>
<feature type="transmembrane region" description="Helical" evidence="1">
    <location>
        <begin position="12"/>
        <end position="41"/>
    </location>
</feature>
<dbReference type="AlphaFoldDB" id="A0A9W6UJU8"/>
<evidence type="ECO:0000313" key="3">
    <source>
        <dbReference type="Proteomes" id="UP001165092"/>
    </source>
</evidence>
<protein>
    <submittedName>
        <fullName evidence="2">Uncharacterized protein</fullName>
    </submittedName>
</protein>
<dbReference type="RefSeq" id="WP_285760519.1">
    <property type="nucleotide sequence ID" value="NZ_BSQG01000005.1"/>
</dbReference>
<feature type="transmembrane region" description="Helical" evidence="1">
    <location>
        <begin position="113"/>
        <end position="141"/>
    </location>
</feature>
<keyword evidence="3" id="KW-1185">Reference proteome</keyword>
<accession>A0A9W6UJU8</accession>
<evidence type="ECO:0000313" key="2">
    <source>
        <dbReference type="EMBL" id="GLU49067.1"/>
    </source>
</evidence>
<feature type="transmembrane region" description="Helical" evidence="1">
    <location>
        <begin position="47"/>
        <end position="68"/>
    </location>
</feature>
<reference evidence="2" key="1">
    <citation type="submission" date="2023-02" db="EMBL/GenBank/DDBJ databases">
        <title>Nocardiopsis ansamitocini NBRC 112285.</title>
        <authorList>
            <person name="Ichikawa N."/>
            <person name="Sato H."/>
            <person name="Tonouchi N."/>
        </authorList>
    </citation>
    <scope>NUCLEOTIDE SEQUENCE</scope>
    <source>
        <strain evidence="2">NBRC 112285</strain>
    </source>
</reference>
<keyword evidence="1" id="KW-0472">Membrane</keyword>
<feature type="transmembrane region" description="Helical" evidence="1">
    <location>
        <begin position="80"/>
        <end position="101"/>
    </location>
</feature>
<name>A0A9W6UJU8_9ACTN</name>
<dbReference type="EMBL" id="BSQG01000005">
    <property type="protein sequence ID" value="GLU49067.1"/>
    <property type="molecule type" value="Genomic_DNA"/>
</dbReference>
<organism evidence="2 3">
    <name type="scientific">Nocardiopsis ansamitocini</name>
    <dbReference type="NCBI Taxonomy" id="1670832"/>
    <lineage>
        <taxon>Bacteria</taxon>
        <taxon>Bacillati</taxon>
        <taxon>Actinomycetota</taxon>
        <taxon>Actinomycetes</taxon>
        <taxon>Streptosporangiales</taxon>
        <taxon>Nocardiopsidaceae</taxon>
        <taxon>Nocardiopsis</taxon>
    </lineage>
</organism>
<proteinExistence type="predicted"/>
<gene>
    <name evidence="2" type="ORF">Nans01_34180</name>
</gene>
<evidence type="ECO:0000256" key="1">
    <source>
        <dbReference type="SAM" id="Phobius"/>
    </source>
</evidence>
<sequence length="152" mass="14847">MTTQTKSTAARDFLVAAGTGAVAGILSYGLTHGIAAVVLAVTDPPDANIGLGILMMALNVLLVPLLSWPALRGLGVSSPGLSALFGGIIHLALLIVLVPVGNTVDGALVQSSAAAPVSIAVGLIAAAVQAGLGLGVGALAARRIARGRTARA</sequence>